<feature type="region of interest" description="Disordered" evidence="1">
    <location>
        <begin position="63"/>
        <end position="119"/>
    </location>
</feature>
<feature type="transmembrane region" description="Helical" evidence="2">
    <location>
        <begin position="40"/>
        <end position="62"/>
    </location>
</feature>
<proteinExistence type="predicted"/>
<accession>A0A4P9ZP99</accession>
<sequence>MVSNAPLKVRKKPNQLICRFQYQLHPQPPPTSFYRFKMRFTSFTITVCVLGLMALSFANASLPGHDSDADFPGHDRNADNRSSGKNNMSPHSRASGENNSDSDHNEGPHSGGPNGPDRH</sequence>
<dbReference type="EMBL" id="ML002987">
    <property type="protein sequence ID" value="RKP35018.1"/>
    <property type="molecule type" value="Genomic_DNA"/>
</dbReference>
<reference evidence="4" key="1">
    <citation type="journal article" date="2018" name="Nat. Microbiol.">
        <title>Leveraging single-cell genomics to expand the fungal tree of life.</title>
        <authorList>
            <person name="Ahrendt S.R."/>
            <person name="Quandt C.A."/>
            <person name="Ciobanu D."/>
            <person name="Clum A."/>
            <person name="Salamov A."/>
            <person name="Andreopoulos B."/>
            <person name="Cheng J.F."/>
            <person name="Woyke T."/>
            <person name="Pelin A."/>
            <person name="Henrissat B."/>
            <person name="Reynolds N.K."/>
            <person name="Benny G.L."/>
            <person name="Smith M.E."/>
            <person name="James T.Y."/>
            <person name="Grigoriev I.V."/>
        </authorList>
    </citation>
    <scope>NUCLEOTIDE SEQUENCE [LARGE SCALE GENOMIC DNA]</scope>
    <source>
        <strain evidence="4">RSA 468</strain>
    </source>
</reference>
<organism evidence="3 4">
    <name type="scientific">Dimargaris cristalligena</name>
    <dbReference type="NCBI Taxonomy" id="215637"/>
    <lineage>
        <taxon>Eukaryota</taxon>
        <taxon>Fungi</taxon>
        <taxon>Fungi incertae sedis</taxon>
        <taxon>Zoopagomycota</taxon>
        <taxon>Kickxellomycotina</taxon>
        <taxon>Dimargaritomycetes</taxon>
        <taxon>Dimargaritales</taxon>
        <taxon>Dimargaritaceae</taxon>
        <taxon>Dimargaris</taxon>
    </lineage>
</organism>
<feature type="compositionally biased region" description="Basic and acidic residues" evidence="1">
    <location>
        <begin position="65"/>
        <end position="79"/>
    </location>
</feature>
<evidence type="ECO:0000256" key="1">
    <source>
        <dbReference type="SAM" id="MobiDB-lite"/>
    </source>
</evidence>
<evidence type="ECO:0000313" key="3">
    <source>
        <dbReference type="EMBL" id="RKP35018.1"/>
    </source>
</evidence>
<protein>
    <submittedName>
        <fullName evidence="3">Uncharacterized protein</fullName>
    </submittedName>
</protein>
<keyword evidence="4" id="KW-1185">Reference proteome</keyword>
<keyword evidence="2" id="KW-0812">Transmembrane</keyword>
<feature type="compositionally biased region" description="Polar residues" evidence="1">
    <location>
        <begin position="80"/>
        <end position="99"/>
    </location>
</feature>
<name>A0A4P9ZP99_9FUNG</name>
<evidence type="ECO:0000313" key="4">
    <source>
        <dbReference type="Proteomes" id="UP000268162"/>
    </source>
</evidence>
<dbReference type="AlphaFoldDB" id="A0A4P9ZP99"/>
<dbReference type="Proteomes" id="UP000268162">
    <property type="component" value="Unassembled WGS sequence"/>
</dbReference>
<keyword evidence="2" id="KW-0472">Membrane</keyword>
<keyword evidence="2" id="KW-1133">Transmembrane helix</keyword>
<feature type="compositionally biased region" description="Gly residues" evidence="1">
    <location>
        <begin position="109"/>
        <end position="119"/>
    </location>
</feature>
<evidence type="ECO:0000256" key="2">
    <source>
        <dbReference type="SAM" id="Phobius"/>
    </source>
</evidence>
<gene>
    <name evidence="3" type="ORF">BJ085DRAFT_36171</name>
</gene>